<gene>
    <name evidence="1" type="ORF">DARMORV10_C04P56970.1</name>
</gene>
<dbReference type="AlphaFoldDB" id="A0A816JNP6"/>
<dbReference type="Proteomes" id="UP001295469">
    <property type="component" value="Chromosome C04"/>
</dbReference>
<protein>
    <submittedName>
        <fullName evidence="1">(rape) hypothetical protein</fullName>
    </submittedName>
</protein>
<dbReference type="EMBL" id="HG994368">
    <property type="protein sequence ID" value="CAF1863150.1"/>
    <property type="molecule type" value="Genomic_DNA"/>
</dbReference>
<organism evidence="1">
    <name type="scientific">Brassica napus</name>
    <name type="common">Rape</name>
    <dbReference type="NCBI Taxonomy" id="3708"/>
    <lineage>
        <taxon>Eukaryota</taxon>
        <taxon>Viridiplantae</taxon>
        <taxon>Streptophyta</taxon>
        <taxon>Embryophyta</taxon>
        <taxon>Tracheophyta</taxon>
        <taxon>Spermatophyta</taxon>
        <taxon>Magnoliopsida</taxon>
        <taxon>eudicotyledons</taxon>
        <taxon>Gunneridae</taxon>
        <taxon>Pentapetalae</taxon>
        <taxon>rosids</taxon>
        <taxon>malvids</taxon>
        <taxon>Brassicales</taxon>
        <taxon>Brassicaceae</taxon>
        <taxon>Brassiceae</taxon>
        <taxon>Brassica</taxon>
    </lineage>
</organism>
<name>A0A816JNP6_BRANA</name>
<accession>A0A816JNP6</accession>
<evidence type="ECO:0000313" key="1">
    <source>
        <dbReference type="EMBL" id="CAF1863150.1"/>
    </source>
</evidence>
<reference evidence="1" key="1">
    <citation type="submission" date="2021-01" db="EMBL/GenBank/DDBJ databases">
        <authorList>
            <consortium name="Genoscope - CEA"/>
            <person name="William W."/>
        </authorList>
    </citation>
    <scope>NUCLEOTIDE SEQUENCE</scope>
</reference>
<proteinExistence type="predicted"/>
<sequence length="53" mass="5960">MEGAEEEDTSVANQNWSMVEAATGFESLKDWILFLIALSRIFDIVATVLEVLR</sequence>